<accession>A0A3E0J0X3</accession>
<dbReference type="GO" id="GO:0055085">
    <property type="term" value="P:transmembrane transport"/>
    <property type="evidence" value="ECO:0007669"/>
    <property type="project" value="InterPro"/>
</dbReference>
<evidence type="ECO:0000256" key="7">
    <source>
        <dbReference type="ARBA" id="ARBA00023288"/>
    </source>
</evidence>
<dbReference type="PROSITE" id="PS01037">
    <property type="entry name" value="SBP_BACTERIAL_1"/>
    <property type="match status" value="1"/>
</dbReference>
<keyword evidence="6" id="KW-0564">Palmitate</keyword>
<keyword evidence="3" id="KW-1003">Cell membrane</keyword>
<name>A0A3E0J0X3_9BACI</name>
<protein>
    <submittedName>
        <fullName evidence="8">Extracellular solute-binding protein</fullName>
    </submittedName>
</protein>
<keyword evidence="2" id="KW-0813">Transport</keyword>
<dbReference type="PANTHER" id="PTHR43649">
    <property type="entry name" value="ARABINOSE-BINDING PROTEIN-RELATED"/>
    <property type="match status" value="1"/>
</dbReference>
<dbReference type="Pfam" id="PF01547">
    <property type="entry name" value="SBP_bac_1"/>
    <property type="match status" value="1"/>
</dbReference>
<keyword evidence="4" id="KW-0732">Signal</keyword>
<dbReference type="Gene3D" id="3.40.190.10">
    <property type="entry name" value="Periplasmic binding protein-like II"/>
    <property type="match status" value="2"/>
</dbReference>
<sequence>MVMKKCFLLFFGSLLLLSSCDESEISMNQSYEEPVVLEFFTPKVETEEVFNQLIEKFEEQHPDIEVRQVVVPGGMTVLKTRIARGDTPDLFITYPIEQDYLTRARKGYVMDLTDEPFLSRLEPAIQERYLVDGRMYGAALTQNAVGVLYNKDHFKEAGLSTPDTWREWVEGMEQLKQKGYTPLLMPNKDVEQTSVFTLNLVADEFSASYWNKDKEDLAADNRWRESSKKILSVLSYSQPGSFEDGYYATNERFAKGEGTMLVMGTWALPLIERINPDLNYGIFPFPADDSASHNVLGGVDIGIAISSETPHPKEAKTFLSFLTEKEQASRLSSYEGSISTIKGVEVNRQEIEILHKKILSGQTVNWPNHYWDGGTEAEEEYRKLTLQFLIDQDINVYLNDLEEMFQRYEAE</sequence>
<dbReference type="Proteomes" id="UP000256305">
    <property type="component" value="Unassembled WGS sequence"/>
</dbReference>
<evidence type="ECO:0000313" key="9">
    <source>
        <dbReference type="Proteomes" id="UP000256305"/>
    </source>
</evidence>
<organism evidence="8 9">
    <name type="scientific">Halobacillus trueperi</name>
    <dbReference type="NCBI Taxonomy" id="156205"/>
    <lineage>
        <taxon>Bacteria</taxon>
        <taxon>Bacillati</taxon>
        <taxon>Bacillota</taxon>
        <taxon>Bacilli</taxon>
        <taxon>Bacillales</taxon>
        <taxon>Bacillaceae</taxon>
        <taxon>Halobacillus</taxon>
    </lineage>
</organism>
<evidence type="ECO:0000256" key="2">
    <source>
        <dbReference type="ARBA" id="ARBA00022448"/>
    </source>
</evidence>
<dbReference type="InterPro" id="IPR006059">
    <property type="entry name" value="SBP"/>
</dbReference>
<evidence type="ECO:0000313" key="8">
    <source>
        <dbReference type="EMBL" id="REJ06497.1"/>
    </source>
</evidence>
<reference evidence="8 9" key="1">
    <citation type="submission" date="2018-08" db="EMBL/GenBank/DDBJ databases">
        <title>Genome sequence of Halobacillus trueperi KCTC 3686.</title>
        <authorList>
            <person name="Cho K.H."/>
            <person name="Kwak M.-J."/>
            <person name="Kim B.-Y."/>
            <person name="Chun J."/>
        </authorList>
    </citation>
    <scope>NUCLEOTIDE SEQUENCE [LARGE SCALE GENOMIC DNA]</scope>
    <source>
        <strain evidence="8 9">KCTC 3686</strain>
    </source>
</reference>
<dbReference type="PANTHER" id="PTHR43649:SF33">
    <property type="entry name" value="POLYGALACTURONAN_RHAMNOGALACTURONAN-BINDING PROTEIN YTCQ"/>
    <property type="match status" value="1"/>
</dbReference>
<comment type="similarity">
    <text evidence="1">Belongs to the bacterial solute-binding protein 1 family.</text>
</comment>
<keyword evidence="5" id="KW-0472">Membrane</keyword>
<dbReference type="AlphaFoldDB" id="A0A3E0J0X3"/>
<evidence type="ECO:0000256" key="3">
    <source>
        <dbReference type="ARBA" id="ARBA00022475"/>
    </source>
</evidence>
<gene>
    <name evidence="8" type="ORF">DYE48_18590</name>
</gene>
<proteinExistence type="inferred from homology"/>
<dbReference type="InterPro" id="IPR006061">
    <property type="entry name" value="SBP_1_CS"/>
</dbReference>
<dbReference type="SUPFAM" id="SSF53850">
    <property type="entry name" value="Periplasmic binding protein-like II"/>
    <property type="match status" value="1"/>
</dbReference>
<comment type="caution">
    <text evidence="8">The sequence shown here is derived from an EMBL/GenBank/DDBJ whole genome shotgun (WGS) entry which is preliminary data.</text>
</comment>
<dbReference type="PROSITE" id="PS51257">
    <property type="entry name" value="PROKAR_LIPOPROTEIN"/>
    <property type="match status" value="1"/>
</dbReference>
<keyword evidence="9" id="KW-1185">Reference proteome</keyword>
<evidence type="ECO:0000256" key="4">
    <source>
        <dbReference type="ARBA" id="ARBA00022729"/>
    </source>
</evidence>
<dbReference type="EMBL" id="QUAE01000025">
    <property type="protein sequence ID" value="REJ06497.1"/>
    <property type="molecule type" value="Genomic_DNA"/>
</dbReference>
<evidence type="ECO:0000256" key="1">
    <source>
        <dbReference type="ARBA" id="ARBA00008520"/>
    </source>
</evidence>
<keyword evidence="7" id="KW-0449">Lipoprotein</keyword>
<dbReference type="InterPro" id="IPR050490">
    <property type="entry name" value="Bact_solute-bd_prot1"/>
</dbReference>
<evidence type="ECO:0000256" key="6">
    <source>
        <dbReference type="ARBA" id="ARBA00023139"/>
    </source>
</evidence>
<evidence type="ECO:0000256" key="5">
    <source>
        <dbReference type="ARBA" id="ARBA00023136"/>
    </source>
</evidence>